<sequence length="87" mass="9810">MDVADAVLADGDAYAQVDEQAGEPAARGDPHRDDGHEQHDRADEQQLVEVVDSQRPFPSLTQARRRVSSRTSRAIHRFRGKLLRYLT</sequence>
<comment type="caution">
    <text evidence="2">The sequence shown here is derived from an EMBL/GenBank/DDBJ whole genome shotgun (WGS) entry which is preliminary data.</text>
</comment>
<evidence type="ECO:0000313" key="3">
    <source>
        <dbReference type="Proteomes" id="UP000656732"/>
    </source>
</evidence>
<accession>A0A918F1X8</accession>
<gene>
    <name evidence="2" type="ORF">GCM10010280_55070</name>
</gene>
<feature type="region of interest" description="Disordered" evidence="1">
    <location>
        <begin position="9"/>
        <end position="71"/>
    </location>
</feature>
<dbReference type="AlphaFoldDB" id="A0A918F1X8"/>
<evidence type="ECO:0000256" key="1">
    <source>
        <dbReference type="SAM" id="MobiDB-lite"/>
    </source>
</evidence>
<evidence type="ECO:0000313" key="2">
    <source>
        <dbReference type="EMBL" id="GGR00034.1"/>
    </source>
</evidence>
<reference evidence="2" key="2">
    <citation type="submission" date="2020-09" db="EMBL/GenBank/DDBJ databases">
        <authorList>
            <person name="Sun Q."/>
            <person name="Ohkuma M."/>
        </authorList>
    </citation>
    <scope>NUCLEOTIDE SEQUENCE</scope>
    <source>
        <strain evidence="2">JCM 4403</strain>
    </source>
</reference>
<dbReference type="EMBL" id="BMTU01000013">
    <property type="protein sequence ID" value="GGR00034.1"/>
    <property type="molecule type" value="Genomic_DNA"/>
</dbReference>
<feature type="compositionally biased region" description="Basic and acidic residues" evidence="1">
    <location>
        <begin position="26"/>
        <end position="44"/>
    </location>
</feature>
<proteinExistence type="predicted"/>
<protein>
    <submittedName>
        <fullName evidence="2">Uncharacterized protein</fullName>
    </submittedName>
</protein>
<dbReference type="Proteomes" id="UP000656732">
    <property type="component" value="Unassembled WGS sequence"/>
</dbReference>
<reference evidence="2" key="1">
    <citation type="journal article" date="2014" name="Int. J. Syst. Evol. Microbiol.">
        <title>Complete genome sequence of Corynebacterium casei LMG S-19264T (=DSM 44701T), isolated from a smear-ripened cheese.</title>
        <authorList>
            <consortium name="US DOE Joint Genome Institute (JGI-PGF)"/>
            <person name="Walter F."/>
            <person name="Albersmeier A."/>
            <person name="Kalinowski J."/>
            <person name="Ruckert C."/>
        </authorList>
    </citation>
    <scope>NUCLEOTIDE SEQUENCE</scope>
    <source>
        <strain evidence="2">JCM 4403</strain>
    </source>
</reference>
<name>A0A918F1X8_9ACTN</name>
<organism evidence="2 3">
    <name type="scientific">Streptomyces pilosus</name>
    <dbReference type="NCBI Taxonomy" id="28893"/>
    <lineage>
        <taxon>Bacteria</taxon>
        <taxon>Bacillati</taxon>
        <taxon>Actinomycetota</taxon>
        <taxon>Actinomycetes</taxon>
        <taxon>Kitasatosporales</taxon>
        <taxon>Streptomycetaceae</taxon>
        <taxon>Streptomyces</taxon>
    </lineage>
</organism>
<keyword evidence="3" id="KW-1185">Reference proteome</keyword>